<reference evidence="1 2" key="1">
    <citation type="submission" date="2021-02" db="EMBL/GenBank/DDBJ databases">
        <title>De Novo genome assembly of isolated myxobacteria.</title>
        <authorList>
            <person name="Stevens D.C."/>
        </authorList>
    </citation>
    <scope>NUCLEOTIDE SEQUENCE [LARGE SCALE GENOMIC DNA]</scope>
    <source>
        <strain evidence="2">SCPEA02</strain>
    </source>
</reference>
<protein>
    <recommendedName>
        <fullName evidence="3">GyrI-like small molecule binding domain-containing protein</fullName>
    </recommendedName>
</protein>
<evidence type="ECO:0008006" key="3">
    <source>
        <dbReference type="Google" id="ProtNLM"/>
    </source>
</evidence>
<dbReference type="EMBL" id="CP071090">
    <property type="protein sequence ID" value="QSQ28396.1"/>
    <property type="molecule type" value="Genomic_DNA"/>
</dbReference>
<organism evidence="1 2">
    <name type="scientific">Pyxidicoccus parkwayensis</name>
    <dbReference type="NCBI Taxonomy" id="2813578"/>
    <lineage>
        <taxon>Bacteria</taxon>
        <taxon>Pseudomonadati</taxon>
        <taxon>Myxococcota</taxon>
        <taxon>Myxococcia</taxon>
        <taxon>Myxococcales</taxon>
        <taxon>Cystobacterineae</taxon>
        <taxon>Myxococcaceae</taxon>
        <taxon>Pyxidicoccus</taxon>
    </lineage>
</organism>
<name>A0ABX7PD39_9BACT</name>
<evidence type="ECO:0000313" key="2">
    <source>
        <dbReference type="Proteomes" id="UP000662747"/>
    </source>
</evidence>
<proteinExistence type="predicted"/>
<evidence type="ECO:0000313" key="1">
    <source>
        <dbReference type="EMBL" id="QSQ28396.1"/>
    </source>
</evidence>
<keyword evidence="2" id="KW-1185">Reference proteome</keyword>
<dbReference type="Proteomes" id="UP000662747">
    <property type="component" value="Chromosome"/>
</dbReference>
<gene>
    <name evidence="1" type="ORF">JY651_35830</name>
</gene>
<accession>A0ABX7PD39</accession>
<sequence length="200" mass="21595">MLEYVEASEIIEVAGLPVALRAVHVKERLPDAVQRIADAFYKGGLHVPPGPEQPQLASGAVMLTAVDIFKRLTYTAILQPQPDKTTVLYLGEANHMLRREPVAAGDFAPLPPGAQQVLRVGGESSRTMAFHVALSGSEVDAWYARALSQHGWRRVEEEAGLYTRSGEELRVVHEPGEGGLRAVVLVYRAAQAAVAKPASP</sequence>